<dbReference type="GO" id="GO:0008966">
    <property type="term" value="F:phosphoglucosamine mutase activity"/>
    <property type="evidence" value="ECO:0007669"/>
    <property type="project" value="UniProtKB-EC"/>
</dbReference>
<protein>
    <recommendedName>
        <fullName evidence="6 8">Phosphoglucosamine mutase</fullName>
        <ecNumber evidence="6 8">5.4.2.10</ecNumber>
    </recommendedName>
</protein>
<feature type="binding site" evidence="6">
    <location>
        <position position="243"/>
    </location>
    <ligand>
        <name>Mg(2+)</name>
        <dbReference type="ChEBI" id="CHEBI:18420"/>
    </ligand>
</feature>
<keyword evidence="14" id="KW-1185">Reference proteome</keyword>
<dbReference type="PANTHER" id="PTHR42946">
    <property type="entry name" value="PHOSPHOHEXOSE MUTASE"/>
    <property type="match status" value="1"/>
</dbReference>
<feature type="binding site" evidence="6">
    <location>
        <position position="245"/>
    </location>
    <ligand>
        <name>Mg(2+)</name>
        <dbReference type="ChEBI" id="CHEBI:18420"/>
    </ligand>
</feature>
<comment type="PTM">
    <text evidence="6">Activated by phosphorylation.</text>
</comment>
<dbReference type="CDD" id="cd05802">
    <property type="entry name" value="GlmM"/>
    <property type="match status" value="1"/>
</dbReference>
<evidence type="ECO:0000256" key="3">
    <source>
        <dbReference type="ARBA" id="ARBA00022723"/>
    </source>
</evidence>
<evidence type="ECO:0000256" key="4">
    <source>
        <dbReference type="ARBA" id="ARBA00022842"/>
    </source>
</evidence>
<feature type="binding site" evidence="6">
    <location>
        <position position="241"/>
    </location>
    <ligand>
        <name>Mg(2+)</name>
        <dbReference type="ChEBI" id="CHEBI:18420"/>
    </ligand>
</feature>
<dbReference type="NCBIfam" id="TIGR01455">
    <property type="entry name" value="glmM"/>
    <property type="match status" value="1"/>
</dbReference>
<comment type="catalytic activity">
    <reaction evidence="6 8">
        <text>alpha-D-glucosamine 1-phosphate = D-glucosamine 6-phosphate</text>
        <dbReference type="Rhea" id="RHEA:23424"/>
        <dbReference type="ChEBI" id="CHEBI:58516"/>
        <dbReference type="ChEBI" id="CHEBI:58725"/>
        <dbReference type="EC" id="5.4.2.10"/>
    </reaction>
</comment>
<feature type="modified residue" description="Phosphoserine" evidence="6">
    <location>
        <position position="102"/>
    </location>
</feature>
<comment type="caution">
    <text evidence="13">The sequence shown here is derived from an EMBL/GenBank/DDBJ whole genome shotgun (WGS) entry which is preliminary data.</text>
</comment>
<evidence type="ECO:0000256" key="6">
    <source>
        <dbReference type="HAMAP-Rule" id="MF_01554"/>
    </source>
</evidence>
<dbReference type="InterPro" id="IPR005841">
    <property type="entry name" value="Alpha-D-phosphohexomutase_SF"/>
</dbReference>
<dbReference type="InterPro" id="IPR016066">
    <property type="entry name" value="A-D-PHexomutase_CS"/>
</dbReference>
<evidence type="ECO:0000256" key="7">
    <source>
        <dbReference type="RuleBase" id="RU004326"/>
    </source>
</evidence>
<evidence type="ECO:0000256" key="5">
    <source>
        <dbReference type="ARBA" id="ARBA00023235"/>
    </source>
</evidence>
<dbReference type="SUPFAM" id="SSF55957">
    <property type="entry name" value="Phosphoglucomutase, C-terminal domain"/>
    <property type="match status" value="1"/>
</dbReference>
<feature type="active site" description="Phosphoserine intermediate" evidence="6">
    <location>
        <position position="102"/>
    </location>
</feature>
<evidence type="ECO:0000256" key="2">
    <source>
        <dbReference type="ARBA" id="ARBA00022553"/>
    </source>
</evidence>
<dbReference type="InterPro" id="IPR016055">
    <property type="entry name" value="A-D-PHexomutase_a/b/a-I/II/III"/>
</dbReference>
<dbReference type="Pfam" id="PF02878">
    <property type="entry name" value="PGM_PMM_I"/>
    <property type="match status" value="1"/>
</dbReference>
<dbReference type="Pfam" id="PF02880">
    <property type="entry name" value="PGM_PMM_III"/>
    <property type="match status" value="1"/>
</dbReference>
<dbReference type="PRINTS" id="PR00509">
    <property type="entry name" value="PGMPMM"/>
</dbReference>
<keyword evidence="5 6" id="KW-0413">Isomerase</keyword>
<keyword evidence="4 6" id="KW-0460">Magnesium</keyword>
<evidence type="ECO:0000256" key="8">
    <source>
        <dbReference type="RuleBase" id="RU004327"/>
    </source>
</evidence>
<dbReference type="InterPro" id="IPR005843">
    <property type="entry name" value="A-D-PHexomutase_C"/>
</dbReference>
<dbReference type="NCBIfam" id="NF008139">
    <property type="entry name" value="PRK10887.1"/>
    <property type="match status" value="1"/>
</dbReference>
<evidence type="ECO:0000259" key="9">
    <source>
        <dbReference type="Pfam" id="PF00408"/>
    </source>
</evidence>
<dbReference type="InterPro" id="IPR050060">
    <property type="entry name" value="Phosphoglucosamine_mutase"/>
</dbReference>
<feature type="domain" description="Alpha-D-phosphohexomutase alpha/beta/alpha" evidence="11">
    <location>
        <begin position="157"/>
        <end position="254"/>
    </location>
</feature>
<dbReference type="RefSeq" id="WP_343892152.1">
    <property type="nucleotide sequence ID" value="NZ_BAAAEH010000052.1"/>
</dbReference>
<feature type="domain" description="Alpha-D-phosphohexomutase C-terminal" evidence="9">
    <location>
        <begin position="374"/>
        <end position="439"/>
    </location>
</feature>
<organism evidence="13 14">
    <name type="scientific">Sphingomonas oligophenolica</name>
    <dbReference type="NCBI Taxonomy" id="301154"/>
    <lineage>
        <taxon>Bacteria</taxon>
        <taxon>Pseudomonadati</taxon>
        <taxon>Pseudomonadota</taxon>
        <taxon>Alphaproteobacteria</taxon>
        <taxon>Sphingomonadales</taxon>
        <taxon>Sphingomonadaceae</taxon>
        <taxon>Sphingomonas</taxon>
    </lineage>
</organism>
<evidence type="ECO:0000259" key="10">
    <source>
        <dbReference type="Pfam" id="PF02878"/>
    </source>
</evidence>
<dbReference type="InterPro" id="IPR036900">
    <property type="entry name" value="A-D-PHexomutase_C_sf"/>
</dbReference>
<evidence type="ECO:0000259" key="12">
    <source>
        <dbReference type="Pfam" id="PF02880"/>
    </source>
</evidence>
<comment type="similarity">
    <text evidence="1 6 7">Belongs to the phosphohexose mutase family.</text>
</comment>
<feature type="domain" description="Alpha-D-phosphohexomutase alpha/beta/alpha" evidence="10">
    <location>
        <begin position="3"/>
        <end position="134"/>
    </location>
</feature>
<evidence type="ECO:0000313" key="14">
    <source>
        <dbReference type="Proteomes" id="UP001419910"/>
    </source>
</evidence>
<dbReference type="InterPro" id="IPR005846">
    <property type="entry name" value="A-D-PHexomutase_a/b/a-III"/>
</dbReference>
<sequence length="446" mass="46588">MARKYFGTDGIRGATNIAPMTAAVAMKVGMAAGAHFVRGDHKHRVVIGKDTRLSGYMLENAMVAGFTSVGMDVVLLGPMPTPAVAMLTQSMRADLGVMISASHNPYADNGIKLFGPDGYKLSDADEEAIEALIDGEVPLAPSADIGRARRVDDAKGRYIHFAKSTFPEHLRLDGLRIVVDCANGAAYQVAPSALWELGAEVIAIGTSPNGKNINDGVGSTAPQTLCETVVASGAALGIALDGDADRLIVVDELGHVVDGDQLMATIASGYARAGRLKNGGIVATVMSNLGLERHLAAQGIGMVRTKVGDRHVLEAMRAQGYNVGGEQSGHIILSDYATTGDGLVAALQILAELVQGGAPASELLHRFEPLPQLLKNVRFKGGKPLEAEAVKAVIAGAEAELAGRGRLVIRPSGTEPVIRVMAEGDDPGQVERVVDRICEAVRVAAE</sequence>
<dbReference type="Gene3D" id="3.40.120.10">
    <property type="entry name" value="Alpha-D-Glucose-1,6-Bisphosphate, subunit A, domain 3"/>
    <property type="match status" value="3"/>
</dbReference>
<dbReference type="HAMAP" id="MF_01554_B">
    <property type="entry name" value="GlmM_B"/>
    <property type="match status" value="1"/>
</dbReference>
<feature type="binding site" description="via phosphate group" evidence="6">
    <location>
        <position position="102"/>
    </location>
    <ligand>
        <name>Mg(2+)</name>
        <dbReference type="ChEBI" id="CHEBI:18420"/>
    </ligand>
</feature>
<comment type="cofactor">
    <cofactor evidence="6">
        <name>Mg(2+)</name>
        <dbReference type="ChEBI" id="CHEBI:18420"/>
    </cofactor>
    <text evidence="6">Binds 1 Mg(2+) ion per subunit.</text>
</comment>
<dbReference type="EC" id="5.4.2.10" evidence="6 8"/>
<dbReference type="Gene3D" id="3.30.310.50">
    <property type="entry name" value="Alpha-D-phosphohexomutase, C-terminal domain"/>
    <property type="match status" value="1"/>
</dbReference>
<dbReference type="PROSITE" id="PS00710">
    <property type="entry name" value="PGM_PMM"/>
    <property type="match status" value="1"/>
</dbReference>
<proteinExistence type="inferred from homology"/>
<comment type="function">
    <text evidence="6 8">Catalyzes the conversion of glucosamine-6-phosphate to glucosamine-1-phosphate.</text>
</comment>
<dbReference type="Pfam" id="PF00408">
    <property type="entry name" value="PGM_PMM_IV"/>
    <property type="match status" value="1"/>
</dbReference>
<evidence type="ECO:0000313" key="13">
    <source>
        <dbReference type="EMBL" id="MEN2793541.1"/>
    </source>
</evidence>
<keyword evidence="3 6" id="KW-0479">Metal-binding</keyword>
<reference evidence="13 14" key="1">
    <citation type="submission" date="2024-05" db="EMBL/GenBank/DDBJ databases">
        <authorList>
            <person name="Liu Q."/>
            <person name="Xin Y.-H."/>
        </authorList>
    </citation>
    <scope>NUCLEOTIDE SEQUENCE [LARGE SCALE GENOMIC DNA]</scope>
    <source>
        <strain evidence="13 14">CGMCC 1.10181</strain>
    </source>
</reference>
<dbReference type="SUPFAM" id="SSF53738">
    <property type="entry name" value="Phosphoglucomutase, first 3 domains"/>
    <property type="match status" value="3"/>
</dbReference>
<dbReference type="Pfam" id="PF02879">
    <property type="entry name" value="PGM_PMM_II"/>
    <property type="match status" value="1"/>
</dbReference>
<evidence type="ECO:0000256" key="1">
    <source>
        <dbReference type="ARBA" id="ARBA00010231"/>
    </source>
</evidence>
<name>A0ABU9YCL7_9SPHN</name>
<keyword evidence="2 6" id="KW-0597">Phosphoprotein</keyword>
<evidence type="ECO:0000259" key="11">
    <source>
        <dbReference type="Pfam" id="PF02879"/>
    </source>
</evidence>
<dbReference type="EMBL" id="JBDIME010000053">
    <property type="protein sequence ID" value="MEN2793541.1"/>
    <property type="molecule type" value="Genomic_DNA"/>
</dbReference>
<dbReference type="InterPro" id="IPR005844">
    <property type="entry name" value="A-D-PHexomutase_a/b/a-I"/>
</dbReference>
<dbReference type="InterPro" id="IPR006352">
    <property type="entry name" value="GlmM_bact"/>
</dbReference>
<dbReference type="InterPro" id="IPR005845">
    <property type="entry name" value="A-D-PHexomutase_a/b/a-II"/>
</dbReference>
<dbReference type="PANTHER" id="PTHR42946:SF1">
    <property type="entry name" value="PHOSPHOGLUCOMUTASE (ALPHA-D-GLUCOSE-1,6-BISPHOSPHATE-DEPENDENT)"/>
    <property type="match status" value="1"/>
</dbReference>
<feature type="domain" description="Alpha-D-phosphohexomutase alpha/beta/alpha" evidence="12">
    <location>
        <begin position="258"/>
        <end position="366"/>
    </location>
</feature>
<accession>A0ABU9YCL7</accession>
<gene>
    <name evidence="6 13" type="primary">glmM</name>
    <name evidence="13" type="ORF">ABC974_28245</name>
</gene>
<dbReference type="Proteomes" id="UP001419910">
    <property type="component" value="Unassembled WGS sequence"/>
</dbReference>